<dbReference type="GO" id="GO:0020037">
    <property type="term" value="F:heme binding"/>
    <property type="evidence" value="ECO:0007669"/>
    <property type="project" value="InterPro"/>
</dbReference>
<keyword evidence="2" id="KW-0479">Metal-binding</keyword>
<dbReference type="Gene3D" id="1.10.630.10">
    <property type="entry name" value="Cytochrome P450"/>
    <property type="match status" value="1"/>
</dbReference>
<dbReference type="InterPro" id="IPR050651">
    <property type="entry name" value="Plant_Cytochrome_P450_Monoox"/>
</dbReference>
<dbReference type="InterPro" id="IPR002401">
    <property type="entry name" value="Cyt_P450_E_grp-I"/>
</dbReference>
<organism evidence="7 8">
    <name type="scientific">Carpinus fangiana</name>
    <dbReference type="NCBI Taxonomy" id="176857"/>
    <lineage>
        <taxon>Eukaryota</taxon>
        <taxon>Viridiplantae</taxon>
        <taxon>Streptophyta</taxon>
        <taxon>Embryophyta</taxon>
        <taxon>Tracheophyta</taxon>
        <taxon>Spermatophyta</taxon>
        <taxon>Magnoliopsida</taxon>
        <taxon>eudicotyledons</taxon>
        <taxon>Gunneridae</taxon>
        <taxon>Pentapetalae</taxon>
        <taxon>rosids</taxon>
        <taxon>fabids</taxon>
        <taxon>Fagales</taxon>
        <taxon>Betulaceae</taxon>
        <taxon>Carpinus</taxon>
    </lineage>
</organism>
<keyword evidence="6" id="KW-0812">Transmembrane</keyword>
<feature type="transmembrane region" description="Helical" evidence="6">
    <location>
        <begin position="6"/>
        <end position="26"/>
    </location>
</feature>
<accession>A0A5N6QRQ8</accession>
<evidence type="ECO:0000256" key="2">
    <source>
        <dbReference type="ARBA" id="ARBA00022723"/>
    </source>
</evidence>
<proteinExistence type="predicted"/>
<dbReference type="InterPro" id="IPR001128">
    <property type="entry name" value="Cyt_P450"/>
</dbReference>
<dbReference type="Proteomes" id="UP000327013">
    <property type="component" value="Chromosome 2"/>
</dbReference>
<dbReference type="InterPro" id="IPR036396">
    <property type="entry name" value="Cyt_P450_sf"/>
</dbReference>
<name>A0A5N6QRQ8_9ROSI</name>
<gene>
    <name evidence="7" type="ORF">FH972_005448</name>
</gene>
<sequence length="320" mass="35402">MDFLSPYLNSSMAGLVSIFLFGYFLLRRSRVNRSPNLAPFPAGAWPVIGHLPLLAGTELPHRALGAMADKYGPLFTLRLGLNHALVLSSWEMAKECFTTNDAAVSSRPKLVAVKHLGYNYAMFGFAPHGPYWRELRKIVTIELLSNRRLELLSYIRVSEVKASVAELYKLWTAKKNGSGSGSDQISVELKQWFGDMTLNVILRMVVGKRYFSAGAVDDDGEARRCQKALEEFFHLLGLFVLSDAIPFVGWFLGECLEEHKRKKASGVGRGGEQDFMDVMLSILDDGKDLAGYDADTINKATSLIGGKLGGYDGEDQCVFS</sequence>
<dbReference type="Pfam" id="PF00067">
    <property type="entry name" value="p450"/>
    <property type="match status" value="1"/>
</dbReference>
<dbReference type="PANTHER" id="PTHR47947">
    <property type="entry name" value="CYTOCHROME P450 82C3-RELATED"/>
    <property type="match status" value="1"/>
</dbReference>
<reference evidence="7 8" key="1">
    <citation type="submission" date="2019-06" db="EMBL/GenBank/DDBJ databases">
        <title>A chromosomal-level reference genome of Carpinus fangiana (Coryloideae, Betulaceae).</title>
        <authorList>
            <person name="Yang X."/>
            <person name="Wang Z."/>
            <person name="Zhang L."/>
            <person name="Hao G."/>
            <person name="Liu J."/>
            <person name="Yang Y."/>
        </authorList>
    </citation>
    <scope>NUCLEOTIDE SEQUENCE [LARGE SCALE GENOMIC DNA]</scope>
    <source>
        <strain evidence="7">Cfa_2016G</strain>
        <tissue evidence="7">Leaf</tissue>
    </source>
</reference>
<keyword evidence="6" id="KW-1133">Transmembrane helix</keyword>
<dbReference type="PRINTS" id="PR00463">
    <property type="entry name" value="EP450I"/>
</dbReference>
<evidence type="ECO:0000256" key="4">
    <source>
        <dbReference type="ARBA" id="ARBA00023004"/>
    </source>
</evidence>
<dbReference type="OrthoDB" id="2789670at2759"/>
<dbReference type="PANTHER" id="PTHR47947:SF39">
    <property type="entry name" value="CYTOCHROME P450"/>
    <property type="match status" value="1"/>
</dbReference>
<keyword evidence="3" id="KW-0560">Oxidoreductase</keyword>
<evidence type="ECO:0000256" key="5">
    <source>
        <dbReference type="ARBA" id="ARBA00023033"/>
    </source>
</evidence>
<protein>
    <recommendedName>
        <fullName evidence="9">Cytochrome P450</fullName>
    </recommendedName>
</protein>
<keyword evidence="5" id="KW-0503">Monooxygenase</keyword>
<keyword evidence="4" id="KW-0408">Iron</keyword>
<feature type="transmembrane region" description="Helical" evidence="6">
    <location>
        <begin position="232"/>
        <end position="253"/>
    </location>
</feature>
<dbReference type="GO" id="GO:0004497">
    <property type="term" value="F:monooxygenase activity"/>
    <property type="evidence" value="ECO:0007669"/>
    <property type="project" value="UniProtKB-KW"/>
</dbReference>
<keyword evidence="8" id="KW-1185">Reference proteome</keyword>
<keyword evidence="1" id="KW-0349">Heme</keyword>
<keyword evidence="6" id="KW-0472">Membrane</keyword>
<evidence type="ECO:0008006" key="9">
    <source>
        <dbReference type="Google" id="ProtNLM"/>
    </source>
</evidence>
<evidence type="ECO:0000256" key="3">
    <source>
        <dbReference type="ARBA" id="ARBA00023002"/>
    </source>
</evidence>
<dbReference type="GO" id="GO:0016705">
    <property type="term" value="F:oxidoreductase activity, acting on paired donors, with incorporation or reduction of molecular oxygen"/>
    <property type="evidence" value="ECO:0007669"/>
    <property type="project" value="InterPro"/>
</dbReference>
<dbReference type="GO" id="GO:0005506">
    <property type="term" value="F:iron ion binding"/>
    <property type="evidence" value="ECO:0007669"/>
    <property type="project" value="InterPro"/>
</dbReference>
<dbReference type="SUPFAM" id="SSF48264">
    <property type="entry name" value="Cytochrome P450"/>
    <property type="match status" value="1"/>
</dbReference>
<dbReference type="EMBL" id="CM017322">
    <property type="protein sequence ID" value="KAE8008990.1"/>
    <property type="molecule type" value="Genomic_DNA"/>
</dbReference>
<evidence type="ECO:0000313" key="8">
    <source>
        <dbReference type="Proteomes" id="UP000327013"/>
    </source>
</evidence>
<evidence type="ECO:0000256" key="1">
    <source>
        <dbReference type="ARBA" id="ARBA00022617"/>
    </source>
</evidence>
<dbReference type="AlphaFoldDB" id="A0A5N6QRQ8"/>
<evidence type="ECO:0000256" key="6">
    <source>
        <dbReference type="SAM" id="Phobius"/>
    </source>
</evidence>
<evidence type="ECO:0000313" key="7">
    <source>
        <dbReference type="EMBL" id="KAE8008990.1"/>
    </source>
</evidence>